<dbReference type="SUPFAM" id="SSF52768">
    <property type="entry name" value="Arginase/deacetylase"/>
    <property type="match status" value="1"/>
</dbReference>
<dbReference type="STRING" id="361041.VW35_17975"/>
<dbReference type="GO" id="GO:0040029">
    <property type="term" value="P:epigenetic regulation of gene expression"/>
    <property type="evidence" value="ECO:0007669"/>
    <property type="project" value="TreeGrafter"/>
</dbReference>
<accession>A0A0F5L2S1</accession>
<dbReference type="GO" id="GO:0004407">
    <property type="term" value="F:histone deacetylase activity"/>
    <property type="evidence" value="ECO:0007669"/>
    <property type="project" value="TreeGrafter"/>
</dbReference>
<dbReference type="Pfam" id="PF00850">
    <property type="entry name" value="Hist_deacetyl"/>
    <property type="match status" value="1"/>
</dbReference>
<dbReference type="EMBL" id="LAJG01000042">
    <property type="protein sequence ID" value="KKB76648.1"/>
    <property type="molecule type" value="Genomic_DNA"/>
</dbReference>
<evidence type="ECO:0000256" key="1">
    <source>
        <dbReference type="ARBA" id="ARBA00005947"/>
    </source>
</evidence>
<dbReference type="CDD" id="cd11599">
    <property type="entry name" value="HDAC_classII_2"/>
    <property type="match status" value="1"/>
</dbReference>
<dbReference type="PRINTS" id="PR01270">
    <property type="entry name" value="HDASUPER"/>
</dbReference>
<organism evidence="4 5">
    <name type="scientific">Devosia soli</name>
    <dbReference type="NCBI Taxonomy" id="361041"/>
    <lineage>
        <taxon>Bacteria</taxon>
        <taxon>Pseudomonadati</taxon>
        <taxon>Pseudomonadota</taxon>
        <taxon>Alphaproteobacteria</taxon>
        <taxon>Hyphomicrobiales</taxon>
        <taxon>Devosiaceae</taxon>
        <taxon>Devosia</taxon>
    </lineage>
</organism>
<evidence type="ECO:0000259" key="3">
    <source>
        <dbReference type="Pfam" id="PF00850"/>
    </source>
</evidence>
<evidence type="ECO:0000313" key="4">
    <source>
        <dbReference type="EMBL" id="KKB76648.1"/>
    </source>
</evidence>
<dbReference type="PANTHER" id="PTHR10625">
    <property type="entry name" value="HISTONE DEACETYLASE HDAC1-RELATED"/>
    <property type="match status" value="1"/>
</dbReference>
<dbReference type="InterPro" id="IPR023696">
    <property type="entry name" value="Ureohydrolase_dom_sf"/>
</dbReference>
<dbReference type="Gene3D" id="3.40.800.20">
    <property type="entry name" value="Histone deacetylase domain"/>
    <property type="match status" value="1"/>
</dbReference>
<dbReference type="RefSeq" id="WP_046144435.1">
    <property type="nucleotide sequence ID" value="NZ_LAJG01000042.1"/>
</dbReference>
<feature type="domain" description="Histone deacetylase" evidence="3">
    <location>
        <begin position="20"/>
        <end position="304"/>
    </location>
</feature>
<keyword evidence="5" id="KW-1185">Reference proteome</keyword>
<dbReference type="InterPro" id="IPR000286">
    <property type="entry name" value="HDACs"/>
</dbReference>
<feature type="region of interest" description="Disordered" evidence="2">
    <location>
        <begin position="1"/>
        <end position="22"/>
    </location>
</feature>
<dbReference type="InterPro" id="IPR037138">
    <property type="entry name" value="His_deacetylse_dom_sf"/>
</dbReference>
<dbReference type="InterPro" id="IPR023801">
    <property type="entry name" value="His_deacetylse_dom"/>
</dbReference>
<dbReference type="PANTHER" id="PTHR10625:SF10">
    <property type="entry name" value="HISTONE DEACETYLASE HDAC1"/>
    <property type="match status" value="1"/>
</dbReference>
<comment type="similarity">
    <text evidence="1">Belongs to the histone deacetylase family.</text>
</comment>
<dbReference type="AlphaFoldDB" id="A0A0F5L2S1"/>
<gene>
    <name evidence="4" type="ORF">VW35_17975</name>
</gene>
<dbReference type="Proteomes" id="UP000033514">
    <property type="component" value="Unassembled WGS sequence"/>
</dbReference>
<proteinExistence type="inferred from homology"/>
<dbReference type="PATRIC" id="fig|361041.3.peg.3002"/>
<feature type="compositionally biased region" description="Basic and acidic residues" evidence="2">
    <location>
        <begin position="11"/>
        <end position="22"/>
    </location>
</feature>
<evidence type="ECO:0000256" key="2">
    <source>
        <dbReference type="SAM" id="MobiDB-lite"/>
    </source>
</evidence>
<name>A0A0F5L2S1_9HYPH</name>
<comment type="caution">
    <text evidence="4">The sequence shown here is derived from an EMBL/GenBank/DDBJ whole genome shotgun (WGS) entry which is preliminary data.</text>
</comment>
<dbReference type="OrthoDB" id="9808367at2"/>
<evidence type="ECO:0000313" key="5">
    <source>
        <dbReference type="Proteomes" id="UP000033514"/>
    </source>
</evidence>
<reference evidence="4 5" key="1">
    <citation type="submission" date="2015-03" db="EMBL/GenBank/DDBJ databases">
        <authorList>
            <person name="Hassan Y.I."/>
            <person name="Lepp D."/>
            <person name="Zhou T."/>
        </authorList>
    </citation>
    <scope>NUCLEOTIDE SEQUENCE [LARGE SCALE GENOMIC DNA]</scope>
    <source>
        <strain evidence="4 5">GH2-10</strain>
    </source>
</reference>
<protein>
    <submittedName>
        <fullName evidence="4">Acetoin utilization protein</fullName>
    </submittedName>
</protein>
<sequence>MTTLLVSQTNFEDHKTPPGHPERADRIRAVNDALADDQFGKLVRRDAPYGDITLAELVHDSRYLARLRDARPAEGIGQIDGDTFISDTSLSAVATGLGGALLGLEAVLLGEADNAFCAIRPPGHHAEVDQPMGFCLINTVAIVAREAQRKYGAERIAIVDFDVHHGNGTQDIFEADPTVFYASSHQMPLFPGTGHPRETGVGNIVNVALEAHTGGEAMREAYLGRILPALDNFAPDLILISAGFDAHKRDPLAQLEWDDQDFAWVTGKLMDIADKRCANRIVSLLEGGYDLRGLAGGVRQHVAMLMDGATSSLKS</sequence>
<feature type="compositionally biased region" description="Polar residues" evidence="2">
    <location>
        <begin position="1"/>
        <end position="10"/>
    </location>
</feature>